<dbReference type="PANTHER" id="PTHR22912:SF151">
    <property type="entry name" value="DIHYDROLIPOYL DEHYDROGENASE, MITOCHONDRIAL"/>
    <property type="match status" value="1"/>
</dbReference>
<dbReference type="Gene3D" id="3.30.390.30">
    <property type="match status" value="1"/>
</dbReference>
<sequence length="459" mass="48980">MKFDAVVVGGGPGGYATAIRLSQLGVKTALVEKEHLGGECTNWGCIPSKHLITHAKKIHSLMELSDTGLVTAQMKVNMSKITASTQQVVQRLRQGIAYLLKTYGVTVYMGEAELTGPGEVKVIKDGGAESLEARYTVLATGTVQSSLLAAPYDGKRIIGFREALYLSEVPKKMLVVGGGAIGVELGTAYRHLGSDVTIVELMDQLLPGIDPDAARLLKRGMEKIGVKVYLKTTVEETRYVDGGVEAVLSNDARDVFDVVLVVVGKRPSEWVRKLADLGVKLSEKGYVLVDSGMRTSLDGVYAVGDVTGPPFLAHKAYSQATVAAENIAGKTAAYDGLVPFGVFTTPEVAAVGLSAETARQKGYDPAEARFPYAALGRAVAENEDGFVKIVFDKKTDKVLGATVVGPHATETISILTTLIKLGATVEEASEIIHIHPTYSEAVGEVMHLAHKRSIHYVTR</sequence>
<comment type="catalytic activity">
    <reaction evidence="6">
        <text>N(6)-[(R)-dihydrolipoyl]-L-lysyl-[protein] + NAD(+) = N(6)-[(R)-lipoyl]-L-lysyl-[protein] + NADH + H(+)</text>
        <dbReference type="Rhea" id="RHEA:15045"/>
        <dbReference type="Rhea" id="RHEA-COMP:10474"/>
        <dbReference type="Rhea" id="RHEA-COMP:10475"/>
        <dbReference type="ChEBI" id="CHEBI:15378"/>
        <dbReference type="ChEBI" id="CHEBI:57540"/>
        <dbReference type="ChEBI" id="CHEBI:57945"/>
        <dbReference type="ChEBI" id="CHEBI:83099"/>
        <dbReference type="ChEBI" id="CHEBI:83100"/>
        <dbReference type="EC" id="1.8.1.4"/>
    </reaction>
</comment>
<feature type="domain" description="Pyridine nucleotide-disulphide oxidoreductase dimerisation" evidence="7">
    <location>
        <begin position="338"/>
        <end position="444"/>
    </location>
</feature>
<name>A0A7C4E1Y6_CALS0</name>
<dbReference type="InterPro" id="IPR050151">
    <property type="entry name" value="Class-I_Pyr_Nuc-Dis_Oxidored"/>
</dbReference>
<dbReference type="AlphaFoldDB" id="A0A7C4E1Y6"/>
<gene>
    <name evidence="9" type="primary">lpdA</name>
    <name evidence="9" type="ORF">ENT82_06610</name>
</gene>
<evidence type="ECO:0000256" key="5">
    <source>
        <dbReference type="ARBA" id="ARBA00023027"/>
    </source>
</evidence>
<dbReference type="InterPro" id="IPR036188">
    <property type="entry name" value="FAD/NAD-bd_sf"/>
</dbReference>
<dbReference type="Pfam" id="PF07992">
    <property type="entry name" value="Pyr_redox_2"/>
    <property type="match status" value="1"/>
</dbReference>
<evidence type="ECO:0000259" key="7">
    <source>
        <dbReference type="Pfam" id="PF02852"/>
    </source>
</evidence>
<dbReference type="PANTHER" id="PTHR22912">
    <property type="entry name" value="DISULFIDE OXIDOREDUCTASE"/>
    <property type="match status" value="1"/>
</dbReference>
<proteinExistence type="inferred from homology"/>
<dbReference type="InterPro" id="IPR006258">
    <property type="entry name" value="Lipoamide_DH"/>
</dbReference>
<organism evidence="9">
    <name type="scientific">Caldiarchaeum subterraneum</name>
    <dbReference type="NCBI Taxonomy" id="311458"/>
    <lineage>
        <taxon>Archaea</taxon>
        <taxon>Nitrososphaerota</taxon>
        <taxon>Candidatus Caldarchaeales</taxon>
        <taxon>Candidatus Caldarchaeaceae</taxon>
        <taxon>Candidatus Caldarchaeum</taxon>
    </lineage>
</organism>
<dbReference type="PRINTS" id="PR00368">
    <property type="entry name" value="FADPNR"/>
</dbReference>
<dbReference type="InterPro" id="IPR004099">
    <property type="entry name" value="Pyr_nucl-diS_OxRdtase_dimer"/>
</dbReference>
<dbReference type="EMBL" id="DTAD01000073">
    <property type="protein sequence ID" value="HGN90778.1"/>
    <property type="molecule type" value="Genomic_DNA"/>
</dbReference>
<dbReference type="Gene3D" id="3.50.50.60">
    <property type="entry name" value="FAD/NAD(P)-binding domain"/>
    <property type="match status" value="2"/>
</dbReference>
<evidence type="ECO:0000256" key="6">
    <source>
        <dbReference type="RuleBase" id="RU003692"/>
    </source>
</evidence>
<evidence type="ECO:0000259" key="8">
    <source>
        <dbReference type="Pfam" id="PF07992"/>
    </source>
</evidence>
<dbReference type="FunFam" id="3.30.390.30:FF:000001">
    <property type="entry name" value="Dihydrolipoyl dehydrogenase"/>
    <property type="match status" value="1"/>
</dbReference>
<comment type="similarity">
    <text evidence="1 6">Belongs to the class-I pyridine nucleotide-disulfide oxidoreductase family.</text>
</comment>
<dbReference type="PRINTS" id="PR00411">
    <property type="entry name" value="PNDRDTASEI"/>
</dbReference>
<dbReference type="InterPro" id="IPR016156">
    <property type="entry name" value="FAD/NAD-linked_Rdtase_dimer_sf"/>
</dbReference>
<dbReference type="PIRSF" id="PIRSF000350">
    <property type="entry name" value="Mercury_reductase_MerA"/>
    <property type="match status" value="1"/>
</dbReference>
<dbReference type="GO" id="GO:0050660">
    <property type="term" value="F:flavin adenine dinucleotide binding"/>
    <property type="evidence" value="ECO:0007669"/>
    <property type="project" value="InterPro"/>
</dbReference>
<comment type="cofactor">
    <cofactor evidence="6">
        <name>FAD</name>
        <dbReference type="ChEBI" id="CHEBI:57692"/>
    </cofactor>
    <text evidence="6">Binds 1 FAD per subunit.</text>
</comment>
<dbReference type="SUPFAM" id="SSF55424">
    <property type="entry name" value="FAD/NAD-linked reductases, dimerisation (C-terminal) domain"/>
    <property type="match status" value="1"/>
</dbReference>
<dbReference type="NCBIfam" id="TIGR01350">
    <property type="entry name" value="lipoamide_DH"/>
    <property type="match status" value="1"/>
</dbReference>
<comment type="caution">
    <text evidence="9">The sequence shown here is derived from an EMBL/GenBank/DDBJ whole genome shotgun (WGS) entry which is preliminary data.</text>
</comment>
<evidence type="ECO:0000313" key="9">
    <source>
        <dbReference type="EMBL" id="HGN90778.1"/>
    </source>
</evidence>
<dbReference type="GO" id="GO:0004148">
    <property type="term" value="F:dihydrolipoyl dehydrogenase (NADH) activity"/>
    <property type="evidence" value="ECO:0007669"/>
    <property type="project" value="UniProtKB-EC"/>
</dbReference>
<keyword evidence="3 6" id="KW-0274">FAD</keyword>
<protein>
    <recommendedName>
        <fullName evidence="6">Dihydrolipoyl dehydrogenase</fullName>
        <ecNumber evidence="6">1.8.1.4</ecNumber>
    </recommendedName>
</protein>
<accession>A0A7C4E1Y6</accession>
<reference evidence="9" key="1">
    <citation type="journal article" date="2020" name="mSystems">
        <title>Genome- and Community-Level Interaction Insights into Carbon Utilization and Element Cycling Functions of Hydrothermarchaeota in Hydrothermal Sediment.</title>
        <authorList>
            <person name="Zhou Z."/>
            <person name="Liu Y."/>
            <person name="Xu W."/>
            <person name="Pan J."/>
            <person name="Luo Z.H."/>
            <person name="Li M."/>
        </authorList>
    </citation>
    <scope>NUCLEOTIDE SEQUENCE [LARGE SCALE GENOMIC DNA]</scope>
    <source>
        <strain evidence="9">SpSt-613</strain>
    </source>
</reference>
<evidence type="ECO:0000256" key="1">
    <source>
        <dbReference type="ARBA" id="ARBA00007532"/>
    </source>
</evidence>
<keyword evidence="4 6" id="KW-0560">Oxidoreductase</keyword>
<dbReference type="Pfam" id="PF02852">
    <property type="entry name" value="Pyr_redox_dim"/>
    <property type="match status" value="1"/>
</dbReference>
<evidence type="ECO:0000256" key="3">
    <source>
        <dbReference type="ARBA" id="ARBA00022827"/>
    </source>
</evidence>
<keyword evidence="5 6" id="KW-0520">NAD</keyword>
<dbReference type="EC" id="1.8.1.4" evidence="6"/>
<dbReference type="InterPro" id="IPR001100">
    <property type="entry name" value="Pyr_nuc-diS_OxRdtase"/>
</dbReference>
<dbReference type="GO" id="GO:0005737">
    <property type="term" value="C:cytoplasm"/>
    <property type="evidence" value="ECO:0007669"/>
    <property type="project" value="UniProtKB-ARBA"/>
</dbReference>
<comment type="miscellaneous">
    <text evidence="6">The active site is a redox-active disulfide bond.</text>
</comment>
<evidence type="ECO:0000256" key="4">
    <source>
        <dbReference type="ARBA" id="ARBA00023002"/>
    </source>
</evidence>
<keyword evidence="6" id="KW-0676">Redox-active center</keyword>
<dbReference type="GO" id="GO:0006103">
    <property type="term" value="P:2-oxoglutarate metabolic process"/>
    <property type="evidence" value="ECO:0007669"/>
    <property type="project" value="TreeGrafter"/>
</dbReference>
<dbReference type="InterPro" id="IPR023753">
    <property type="entry name" value="FAD/NAD-binding_dom"/>
</dbReference>
<keyword evidence="2 6" id="KW-0285">Flavoprotein</keyword>
<feature type="domain" description="FAD/NAD(P)-binding" evidence="8">
    <location>
        <begin position="4"/>
        <end position="320"/>
    </location>
</feature>
<evidence type="ECO:0000256" key="2">
    <source>
        <dbReference type="ARBA" id="ARBA00022630"/>
    </source>
</evidence>
<dbReference type="SUPFAM" id="SSF51905">
    <property type="entry name" value="FAD/NAD(P)-binding domain"/>
    <property type="match status" value="1"/>
</dbReference>